<keyword evidence="5" id="KW-0472">Membrane</keyword>
<comment type="caution">
    <text evidence="9">The sequence shown here is derived from an EMBL/GenBank/DDBJ whole genome shotgun (WGS) entry which is preliminary data.</text>
</comment>
<dbReference type="PANTHER" id="PTHR17601:SF3">
    <property type="entry name" value="RAFTLIN"/>
    <property type="match status" value="1"/>
</dbReference>
<feature type="compositionally biased region" description="Polar residues" evidence="8">
    <location>
        <begin position="256"/>
        <end position="273"/>
    </location>
</feature>
<dbReference type="AlphaFoldDB" id="A0A401SFA5"/>
<dbReference type="OrthoDB" id="9942562at2759"/>
<sequence length="769" mass="84484">MADEGGGIDPGSSKGTADFFETTFWQIFSASAKMGCGLPKLEKPDENSPGKIYSTLKRPQVETKVGIAYQYKVLDFTTAETEITESAAVKLSSLHQLPAQLHEFYQKGFALAGIHPFIHCIDVRKGTPEEMMFRAILIKPAASSEEINTKTEPCSLEVELSLLSNQLLKSKGLTDILQKVQEGSRKGLRFVGLVQHQNPPADPAENHEGNLAVNSPLCQNNSKKGGKNACQNTPNNTTQEKLAQNQETEATEGKTKQNINQGDTFQDEGQSAPDQARSDEQINGQAMAELTSQECQNGAGQIKNKNTADCESESKVADKPEAPLQAETFDSNMAEGESESQAGQEQSPIATNKCNEVKHRTENYEATEATIVSEETDTKQQEHRRLAKPEETERKNDVENEVFLLFNKQQENQKSYKYYTVTIPLKICKKGQDINSIEANWLEHMTQHFTKGALLVDALICLGTSTDSLPKSVDGLFIFEGVSEDKCESYDAIVVEQWTVINGDKVKTDYVPLLNSLAAYGWQLTCVLPTPIMKRDSEGNLATKQIVFLQRPSLPHKEKKKESKKKSIKDDKSSKQEKNCLKDKNVKVTVQVKNSTGGSNENEKQEQSVAKNGDKESAENGKSLKTDGNEKECTPEAKAGRESACVTNTESEKCIAMGDDIGISENIVKEASDNNDIVDKKDEQEACEDKCQDGKINASEGEANVAKIIAQVNCECVDTSQQVSNMPASEKATKTPEETGLSNAEITKKVTEEHEDNTPVQVDDGTVTE</sequence>
<evidence type="ECO:0000256" key="5">
    <source>
        <dbReference type="ARBA" id="ARBA00023136"/>
    </source>
</evidence>
<dbReference type="PANTHER" id="PTHR17601">
    <property type="entry name" value="RAFTLIN-RELATED"/>
    <property type="match status" value="1"/>
</dbReference>
<dbReference type="Proteomes" id="UP000287033">
    <property type="component" value="Unassembled WGS sequence"/>
</dbReference>
<protein>
    <recommendedName>
        <fullName evidence="11">Raftlin</fullName>
    </recommendedName>
</protein>
<evidence type="ECO:0000256" key="4">
    <source>
        <dbReference type="ARBA" id="ARBA00022707"/>
    </source>
</evidence>
<dbReference type="STRING" id="137246.A0A401SFA5"/>
<proteinExistence type="inferred from homology"/>
<dbReference type="OMA" id="EQWTVIN"/>
<keyword evidence="6" id="KW-0564">Palmitate</keyword>
<name>A0A401SFA5_CHIPU</name>
<keyword evidence="4" id="KW-0519">Myristate</keyword>
<feature type="compositionally biased region" description="Polar residues" evidence="8">
    <location>
        <begin position="212"/>
        <end position="248"/>
    </location>
</feature>
<evidence type="ECO:0008006" key="11">
    <source>
        <dbReference type="Google" id="ProtNLM"/>
    </source>
</evidence>
<evidence type="ECO:0000256" key="7">
    <source>
        <dbReference type="ARBA" id="ARBA00023288"/>
    </source>
</evidence>
<evidence type="ECO:0000256" key="8">
    <source>
        <dbReference type="SAM" id="MobiDB-lite"/>
    </source>
</evidence>
<feature type="compositionally biased region" description="Basic and acidic residues" evidence="8">
    <location>
        <begin position="601"/>
        <end position="641"/>
    </location>
</feature>
<dbReference type="InterPro" id="IPR028169">
    <property type="entry name" value="Raftlin"/>
</dbReference>
<evidence type="ECO:0000256" key="2">
    <source>
        <dbReference type="ARBA" id="ARBA00006390"/>
    </source>
</evidence>
<gene>
    <name evidence="9" type="ORF">chiPu_0007469</name>
</gene>
<keyword evidence="7" id="KW-0449">Lipoprotein</keyword>
<dbReference type="Pfam" id="PF15250">
    <property type="entry name" value="Raftlin"/>
    <property type="match status" value="2"/>
</dbReference>
<feature type="region of interest" description="Disordered" evidence="8">
    <location>
        <begin position="721"/>
        <end position="769"/>
    </location>
</feature>
<dbReference type="EMBL" id="BEZZ01000230">
    <property type="protein sequence ID" value="GCC29033.1"/>
    <property type="molecule type" value="Genomic_DNA"/>
</dbReference>
<comment type="subcellular location">
    <subcellularLocation>
        <location evidence="1">Cell membrane</location>
        <topology evidence="1">Lipid-anchor</topology>
    </subcellularLocation>
</comment>
<accession>A0A401SFA5</accession>
<evidence type="ECO:0000313" key="10">
    <source>
        <dbReference type="Proteomes" id="UP000287033"/>
    </source>
</evidence>
<keyword evidence="10" id="KW-1185">Reference proteome</keyword>
<feature type="region of interest" description="Disordered" evidence="8">
    <location>
        <begin position="552"/>
        <end position="645"/>
    </location>
</feature>
<feature type="compositionally biased region" description="Basic residues" evidence="8">
    <location>
        <begin position="557"/>
        <end position="567"/>
    </location>
</feature>
<dbReference type="GO" id="GO:0005886">
    <property type="term" value="C:plasma membrane"/>
    <property type="evidence" value="ECO:0007669"/>
    <property type="project" value="UniProtKB-SubCell"/>
</dbReference>
<keyword evidence="3" id="KW-1003">Cell membrane</keyword>
<feature type="compositionally biased region" description="Basic and acidic residues" evidence="8">
    <location>
        <begin position="376"/>
        <end position="394"/>
    </location>
</feature>
<evidence type="ECO:0000313" key="9">
    <source>
        <dbReference type="EMBL" id="GCC29033.1"/>
    </source>
</evidence>
<evidence type="ECO:0000256" key="6">
    <source>
        <dbReference type="ARBA" id="ARBA00023139"/>
    </source>
</evidence>
<evidence type="ECO:0000256" key="1">
    <source>
        <dbReference type="ARBA" id="ARBA00004193"/>
    </source>
</evidence>
<feature type="compositionally biased region" description="Polar residues" evidence="8">
    <location>
        <begin position="591"/>
        <end position="600"/>
    </location>
</feature>
<evidence type="ECO:0000256" key="3">
    <source>
        <dbReference type="ARBA" id="ARBA00022475"/>
    </source>
</evidence>
<reference evidence="9 10" key="1">
    <citation type="journal article" date="2018" name="Nat. Ecol. Evol.">
        <title>Shark genomes provide insights into elasmobranch evolution and the origin of vertebrates.</title>
        <authorList>
            <person name="Hara Y"/>
            <person name="Yamaguchi K"/>
            <person name="Onimaru K"/>
            <person name="Kadota M"/>
            <person name="Koyanagi M"/>
            <person name="Keeley SD"/>
            <person name="Tatsumi K"/>
            <person name="Tanaka K"/>
            <person name="Motone F"/>
            <person name="Kageyama Y"/>
            <person name="Nozu R"/>
            <person name="Adachi N"/>
            <person name="Nishimura O"/>
            <person name="Nakagawa R"/>
            <person name="Tanegashima C"/>
            <person name="Kiyatake I"/>
            <person name="Matsumoto R"/>
            <person name="Murakumo K"/>
            <person name="Nishida K"/>
            <person name="Terakita A"/>
            <person name="Kuratani S"/>
            <person name="Sato K"/>
            <person name="Hyodo S Kuraku.S."/>
        </authorList>
    </citation>
    <scope>NUCLEOTIDE SEQUENCE [LARGE SCALE GENOMIC DNA]</scope>
</reference>
<comment type="similarity">
    <text evidence="2">Belongs to the raftlin family.</text>
</comment>
<feature type="region of interest" description="Disordered" evidence="8">
    <location>
        <begin position="333"/>
        <end position="394"/>
    </location>
</feature>
<feature type="compositionally biased region" description="Basic and acidic residues" evidence="8">
    <location>
        <begin position="568"/>
        <end position="586"/>
    </location>
</feature>
<feature type="region of interest" description="Disordered" evidence="8">
    <location>
        <begin position="196"/>
        <end position="280"/>
    </location>
</feature>
<organism evidence="9 10">
    <name type="scientific">Chiloscyllium punctatum</name>
    <name type="common">Brownbanded bambooshark</name>
    <name type="synonym">Hemiscyllium punctatum</name>
    <dbReference type="NCBI Taxonomy" id="137246"/>
    <lineage>
        <taxon>Eukaryota</taxon>
        <taxon>Metazoa</taxon>
        <taxon>Chordata</taxon>
        <taxon>Craniata</taxon>
        <taxon>Vertebrata</taxon>
        <taxon>Chondrichthyes</taxon>
        <taxon>Elasmobranchii</taxon>
        <taxon>Galeomorphii</taxon>
        <taxon>Galeoidea</taxon>
        <taxon>Orectolobiformes</taxon>
        <taxon>Hemiscylliidae</taxon>
        <taxon>Chiloscyllium</taxon>
    </lineage>
</organism>